<dbReference type="OrthoDB" id="4735704at2"/>
<evidence type="ECO:0000313" key="1">
    <source>
        <dbReference type="EMBL" id="CQD11905.1"/>
    </source>
</evidence>
<reference evidence="2" key="2">
    <citation type="submission" date="2022-08" db="EMBL/GenBank/DDBJ databases">
        <title>Complete genome sequence of 14 non-tuberculosis mycobacteria type-strains.</title>
        <authorList>
            <person name="Igarashi Y."/>
            <person name="Osugi A."/>
            <person name="Mitarai S."/>
        </authorList>
    </citation>
    <scope>NUCLEOTIDE SEQUENCE</scope>
    <source>
        <strain evidence="2">ATCC 51985</strain>
    </source>
</reference>
<evidence type="ECO:0000313" key="4">
    <source>
        <dbReference type="Proteomes" id="UP001055171"/>
    </source>
</evidence>
<evidence type="ECO:0000313" key="3">
    <source>
        <dbReference type="Proteomes" id="UP000199251"/>
    </source>
</evidence>
<accession>A0A0E3WC37</accession>
<keyword evidence="4" id="KW-1185">Reference proteome</keyword>
<dbReference type="EMBL" id="CP092423">
    <property type="protein sequence ID" value="ULP44281.1"/>
    <property type="molecule type" value="Genomic_DNA"/>
</dbReference>
<proteinExistence type="predicted"/>
<name>A0A0E3WC37_MYCLN</name>
<reference evidence="1 3" key="1">
    <citation type="submission" date="2015-03" db="EMBL/GenBank/DDBJ databases">
        <authorList>
            <person name="Urmite Genomes"/>
        </authorList>
    </citation>
    <scope>NUCLEOTIDE SEQUENCE [LARGE SCALE GENOMIC DNA]</scope>
    <source>
        <strain evidence="1 3">CSUR P1491</strain>
    </source>
</reference>
<sequence length="100" mass="10681">MTIAIPAPAGYVKLSPWEGDEGQSVRPFKGASWTVEAEGLTVTVEISGTQSLRRVTRHITIAGAEATTFDSSELRRLAEILLTAAEHADQMDELDGLVAA</sequence>
<dbReference type="EMBL" id="CTEE01000001">
    <property type="protein sequence ID" value="CQD11905.1"/>
    <property type="molecule type" value="Genomic_DNA"/>
</dbReference>
<gene>
    <name evidence="1" type="ORF">BN1232_02244</name>
    <name evidence="2" type="ORF">MJO58_10250</name>
</gene>
<protein>
    <submittedName>
        <fullName evidence="1">Uncharacterized protein</fullName>
    </submittedName>
</protein>
<organism evidence="1 3">
    <name type="scientific">Mycobacterium lentiflavum</name>
    <dbReference type="NCBI Taxonomy" id="141349"/>
    <lineage>
        <taxon>Bacteria</taxon>
        <taxon>Bacillati</taxon>
        <taxon>Actinomycetota</taxon>
        <taxon>Actinomycetes</taxon>
        <taxon>Mycobacteriales</taxon>
        <taxon>Mycobacteriaceae</taxon>
        <taxon>Mycobacterium</taxon>
        <taxon>Mycobacterium simiae complex</taxon>
    </lineage>
</organism>
<dbReference type="AlphaFoldDB" id="A0A0E3WC37"/>
<dbReference type="RefSeq" id="WP_139043254.1">
    <property type="nucleotide sequence ID" value="NZ_CP092423.2"/>
</dbReference>
<dbReference type="Proteomes" id="UP001055171">
    <property type="component" value="Chromosome"/>
</dbReference>
<evidence type="ECO:0000313" key="2">
    <source>
        <dbReference type="EMBL" id="ULP44281.1"/>
    </source>
</evidence>
<dbReference type="Proteomes" id="UP000199251">
    <property type="component" value="Unassembled WGS sequence"/>
</dbReference>